<dbReference type="EMBL" id="LN829119">
    <property type="protein sequence ID" value="CPR18138.1"/>
    <property type="molecule type" value="Genomic_DNA"/>
</dbReference>
<dbReference type="Proteomes" id="UP000033187">
    <property type="component" value="Chromosome 1"/>
</dbReference>
<dbReference type="Pfam" id="PF00534">
    <property type="entry name" value="Glycos_transf_1"/>
    <property type="match status" value="1"/>
</dbReference>
<organism evidence="3 4">
    <name type="scientific">Candidatus Filomicrobium marinum</name>
    <dbReference type="NCBI Taxonomy" id="1608628"/>
    <lineage>
        <taxon>Bacteria</taxon>
        <taxon>Pseudomonadati</taxon>
        <taxon>Pseudomonadota</taxon>
        <taxon>Alphaproteobacteria</taxon>
        <taxon>Hyphomicrobiales</taxon>
        <taxon>Hyphomicrobiaceae</taxon>
        <taxon>Filomicrobium</taxon>
    </lineage>
</organism>
<dbReference type="OrthoDB" id="5147801at2"/>
<dbReference type="RefSeq" id="WP_046477673.1">
    <property type="nucleotide sequence ID" value="NZ_LN829118.1"/>
</dbReference>
<dbReference type="GO" id="GO:0016757">
    <property type="term" value="F:glycosyltransferase activity"/>
    <property type="evidence" value="ECO:0007669"/>
    <property type="project" value="InterPro"/>
</dbReference>
<dbReference type="KEGG" id="fiy:BN1229_v1_1575"/>
<dbReference type="Gene3D" id="3.40.50.2000">
    <property type="entry name" value="Glycogen Phosphorylase B"/>
    <property type="match status" value="2"/>
</dbReference>
<protein>
    <submittedName>
        <fullName evidence="3">Glycosyl transferase group 1</fullName>
    </submittedName>
</protein>
<reference evidence="4" key="1">
    <citation type="submission" date="2015-02" db="EMBL/GenBank/DDBJ databases">
        <authorList>
            <person name="Chooi Y.-H."/>
        </authorList>
    </citation>
    <scope>NUCLEOTIDE SEQUENCE [LARGE SCALE GENOMIC DNA]</scope>
    <source>
        <strain evidence="4">strain Y</strain>
    </source>
</reference>
<dbReference type="CDD" id="cd03819">
    <property type="entry name" value="GT4_WavL-like"/>
    <property type="match status" value="1"/>
</dbReference>
<dbReference type="SUPFAM" id="SSF53756">
    <property type="entry name" value="UDP-Glycosyltransferase/glycogen phosphorylase"/>
    <property type="match status" value="1"/>
</dbReference>
<dbReference type="KEGG" id="fil:BN1229_v1_1573"/>
<dbReference type="InterPro" id="IPR028098">
    <property type="entry name" value="Glyco_trans_4-like_N"/>
</dbReference>
<evidence type="ECO:0000313" key="4">
    <source>
        <dbReference type="Proteomes" id="UP000033187"/>
    </source>
</evidence>
<gene>
    <name evidence="3" type="ORF">YBN1229_v1_1575</name>
</gene>
<sequence length="402" mass="42757">MAATRPTILQIIPELDTGGAELSTVEIAQAIVEAGGRALVLSQGGRLAEDLARVGGELMLFPAATKNPVRIARNGYEIARIIKRENVDLIHARSRAPAWSALIAARRTGIPFVTTYHGAYGEKGRLKKLYNSVMARSDLIIANSHYTAGLVASRYRTPSEKLRVIHRGVEAARFDPAAVAPERVTELRKAWGIGPDVPVILQAARLTSWKGQDVVIEAVRRLADEERLGDAVIILAGDHQGRAAYRDALQAQIAAAGLTGRVRMVGHVSDMPAALATSLLAIVASVEPEAFGRTATEAQVMGCPVIATSIGAPPETVKGGPDVSPGQATGWLVPPGDVSALAQAIAEALGLSPDARREMGERARAHVIASFSLKAMKRLTLAVYDELLNKGMVDTWSETSRS</sequence>
<evidence type="ECO:0000259" key="2">
    <source>
        <dbReference type="Pfam" id="PF13439"/>
    </source>
</evidence>
<evidence type="ECO:0000259" key="1">
    <source>
        <dbReference type="Pfam" id="PF00534"/>
    </source>
</evidence>
<dbReference type="InterPro" id="IPR001296">
    <property type="entry name" value="Glyco_trans_1"/>
</dbReference>
<accession>A0A0D6JEI9</accession>
<proteinExistence type="predicted"/>
<dbReference type="AlphaFoldDB" id="A0A0D6JEI9"/>
<dbReference type="PANTHER" id="PTHR12526">
    <property type="entry name" value="GLYCOSYLTRANSFERASE"/>
    <property type="match status" value="1"/>
</dbReference>
<name>A0A0D6JEI9_9HYPH</name>
<dbReference type="Pfam" id="PF13439">
    <property type="entry name" value="Glyco_transf_4"/>
    <property type="match status" value="1"/>
</dbReference>
<feature type="domain" description="Glycosyltransferase subfamily 4-like N-terminal" evidence="2">
    <location>
        <begin position="18"/>
        <end position="173"/>
    </location>
</feature>
<keyword evidence="4" id="KW-1185">Reference proteome</keyword>
<evidence type="ECO:0000313" key="3">
    <source>
        <dbReference type="EMBL" id="CPR18138.1"/>
    </source>
</evidence>
<feature type="domain" description="Glycosyl transferase family 1" evidence="1">
    <location>
        <begin position="185"/>
        <end position="365"/>
    </location>
</feature>
<keyword evidence="3" id="KW-0808">Transferase</keyword>